<evidence type="ECO:0000259" key="4">
    <source>
        <dbReference type="PROSITE" id="PS51782"/>
    </source>
</evidence>
<evidence type="ECO:0000256" key="2">
    <source>
        <dbReference type="ARBA" id="ARBA00023026"/>
    </source>
</evidence>
<dbReference type="Pfam" id="PF01476">
    <property type="entry name" value="LysM"/>
    <property type="match status" value="1"/>
</dbReference>
<evidence type="ECO:0000313" key="6">
    <source>
        <dbReference type="Proteomes" id="UP001149163"/>
    </source>
</evidence>
<dbReference type="SUPFAM" id="SSF54106">
    <property type="entry name" value="LysM domain"/>
    <property type="match status" value="1"/>
</dbReference>
<proteinExistence type="predicted"/>
<dbReference type="Proteomes" id="UP001149163">
    <property type="component" value="Unassembled WGS sequence"/>
</dbReference>
<evidence type="ECO:0000256" key="1">
    <source>
        <dbReference type="ARBA" id="ARBA00022669"/>
    </source>
</evidence>
<gene>
    <name evidence="5" type="ORF">N7482_010047</name>
</gene>
<keyword evidence="3" id="KW-0732">Signal</keyword>
<dbReference type="AlphaFoldDB" id="A0A9W9HU97"/>
<reference evidence="5" key="2">
    <citation type="journal article" date="2023" name="IMA Fungus">
        <title>Comparative genomic study of the Penicillium genus elucidates a diverse pangenome and 15 lateral gene transfer events.</title>
        <authorList>
            <person name="Petersen C."/>
            <person name="Sorensen T."/>
            <person name="Nielsen M.R."/>
            <person name="Sondergaard T.E."/>
            <person name="Sorensen J.L."/>
            <person name="Fitzpatrick D.A."/>
            <person name="Frisvad J.C."/>
            <person name="Nielsen K.L."/>
        </authorList>
    </citation>
    <scope>NUCLEOTIDE SEQUENCE</scope>
    <source>
        <strain evidence="5">IBT 26290</strain>
    </source>
</reference>
<dbReference type="RefSeq" id="XP_056539877.1">
    <property type="nucleotide sequence ID" value="XM_056692171.1"/>
</dbReference>
<keyword evidence="1" id="KW-0147">Chitin-binding</keyword>
<dbReference type="GeneID" id="81431347"/>
<comment type="caution">
    <text evidence="5">The sequence shown here is derived from an EMBL/GenBank/DDBJ whole genome shotgun (WGS) entry which is preliminary data.</text>
</comment>
<dbReference type="EMBL" id="JAPQKN010000007">
    <property type="protein sequence ID" value="KAJ5153569.1"/>
    <property type="molecule type" value="Genomic_DNA"/>
</dbReference>
<feature type="signal peptide" evidence="3">
    <location>
        <begin position="1"/>
        <end position="21"/>
    </location>
</feature>
<feature type="chain" id="PRO_5040936122" evidence="3">
    <location>
        <begin position="22"/>
        <end position="577"/>
    </location>
</feature>
<dbReference type="PROSITE" id="PS51782">
    <property type="entry name" value="LYSM"/>
    <property type="match status" value="1"/>
</dbReference>
<keyword evidence="2" id="KW-0843">Virulence</keyword>
<evidence type="ECO:0000256" key="3">
    <source>
        <dbReference type="SAM" id="SignalP"/>
    </source>
</evidence>
<evidence type="ECO:0000313" key="5">
    <source>
        <dbReference type="EMBL" id="KAJ5153569.1"/>
    </source>
</evidence>
<accession>A0A9W9HU97</accession>
<sequence>MPTSRIRYISTALGLLFAVSGHYQQLSDAPSYINYPGLSEACLTALNTTVSCPPFLNPVSASREILDSDLVTELCVDSCYTSLDNARDTIQEACTASSDVIVHNNIVYPATFIIDNYLYTYNVSCRKDRSSAAQLNNPLGYDANLASQFASLTSSYNATGKYPTTSPTSYAMNATATTTKAPTTTTPVTSYLYCQNFASAVNSTLYVPLGCETRVWQASDSCESVVSTLDRVTVPQFLAWNPNFNSLYQNSVNFVNYVVCVSPPSGYLNSSTTDTANSPGSARSATTALPVPINAMNGSNTDCRYWYTFSLSLEDFYFLNLEIDANCTNLWLGEAYCVAPVGTITSYSGYPVTTPWISITSATFPSVTVTMSTPTTGYVATRSVMPTASGTLSNYTDYRNYDSASDRNNCSYVAFAEAINLSDFLDWNPSLPSTDCILQAGGGNDIDVQLLHTHSRLPEQHVWLRLQHTRKRLPRYVGRAASVELVDGIRLRRRALPEPVDLRYPRHLHCVGPTQTDTVAGCNEFYTVADGDGCDTIENEFGITFTQFYAWNPSVEAGDSCAAIESTYDVTFAQLYA</sequence>
<reference evidence="5" key="1">
    <citation type="submission" date="2022-11" db="EMBL/GenBank/DDBJ databases">
        <authorList>
            <person name="Petersen C."/>
        </authorList>
    </citation>
    <scope>NUCLEOTIDE SEQUENCE</scope>
    <source>
        <strain evidence="5">IBT 26290</strain>
    </source>
</reference>
<dbReference type="InterPro" id="IPR018392">
    <property type="entry name" value="LysM"/>
</dbReference>
<keyword evidence="6" id="KW-1185">Reference proteome</keyword>
<organism evidence="5 6">
    <name type="scientific">Penicillium canariense</name>
    <dbReference type="NCBI Taxonomy" id="189055"/>
    <lineage>
        <taxon>Eukaryota</taxon>
        <taxon>Fungi</taxon>
        <taxon>Dikarya</taxon>
        <taxon>Ascomycota</taxon>
        <taxon>Pezizomycotina</taxon>
        <taxon>Eurotiomycetes</taxon>
        <taxon>Eurotiomycetidae</taxon>
        <taxon>Eurotiales</taxon>
        <taxon>Aspergillaceae</taxon>
        <taxon>Penicillium</taxon>
    </lineage>
</organism>
<dbReference type="GO" id="GO:0008061">
    <property type="term" value="F:chitin binding"/>
    <property type="evidence" value="ECO:0007669"/>
    <property type="project" value="UniProtKB-KW"/>
</dbReference>
<protein>
    <submittedName>
        <fullName evidence="5">LysM domain protein</fullName>
    </submittedName>
</protein>
<feature type="domain" description="LysM" evidence="4">
    <location>
        <begin position="524"/>
        <end position="572"/>
    </location>
</feature>
<dbReference type="PANTHER" id="PTHR34997">
    <property type="entry name" value="AM15"/>
    <property type="match status" value="1"/>
</dbReference>
<dbReference type="InterPro" id="IPR036779">
    <property type="entry name" value="LysM_dom_sf"/>
</dbReference>
<dbReference type="CDD" id="cd00118">
    <property type="entry name" value="LysM"/>
    <property type="match status" value="1"/>
</dbReference>
<dbReference type="Gene3D" id="3.10.350.10">
    <property type="entry name" value="LysM domain"/>
    <property type="match status" value="3"/>
</dbReference>
<dbReference type="PANTHER" id="PTHR34997:SF1">
    <property type="entry name" value="PEPTIDOGLYCAN-BINDING LYSIN DOMAIN"/>
    <property type="match status" value="1"/>
</dbReference>
<dbReference type="InterPro" id="IPR052210">
    <property type="entry name" value="LysM1-like"/>
</dbReference>
<name>A0A9W9HU97_9EURO</name>
<dbReference type="OrthoDB" id="5985073at2759"/>